<dbReference type="GO" id="GO:0009882">
    <property type="term" value="F:blue light photoreceptor activity"/>
    <property type="evidence" value="ECO:0007669"/>
    <property type="project" value="InterPro"/>
</dbReference>
<keyword evidence="3" id="KW-1185">Reference proteome</keyword>
<dbReference type="eggNOG" id="COG3804">
    <property type="taxonomic scope" value="Bacteria"/>
</dbReference>
<dbReference type="InterPro" id="IPR036046">
    <property type="entry name" value="Acylphosphatase-like_dom_sf"/>
</dbReference>
<dbReference type="EMBL" id="AATP01000001">
    <property type="protein sequence ID" value="EAU43093.1"/>
    <property type="molecule type" value="Genomic_DNA"/>
</dbReference>
<gene>
    <name evidence="2" type="ORF">FP2506_09626</name>
</gene>
<accession>Q0G5H1</accession>
<dbReference type="GO" id="GO:0071949">
    <property type="term" value="F:FAD binding"/>
    <property type="evidence" value="ECO:0007669"/>
    <property type="project" value="InterPro"/>
</dbReference>
<dbReference type="Gene3D" id="3.30.70.100">
    <property type="match status" value="1"/>
</dbReference>
<organism evidence="2 3">
    <name type="scientific">Fulvimarina pelagi HTCC2506</name>
    <dbReference type="NCBI Taxonomy" id="314231"/>
    <lineage>
        <taxon>Bacteria</taxon>
        <taxon>Pseudomonadati</taxon>
        <taxon>Pseudomonadota</taxon>
        <taxon>Alphaproteobacteria</taxon>
        <taxon>Hyphomicrobiales</taxon>
        <taxon>Aurantimonadaceae</taxon>
        <taxon>Fulvimarina</taxon>
    </lineage>
</organism>
<dbReference type="RefSeq" id="WP_007067067.1">
    <property type="nucleotide sequence ID" value="NZ_DS022272.1"/>
</dbReference>
<dbReference type="SMART" id="SM01034">
    <property type="entry name" value="BLUF"/>
    <property type="match status" value="1"/>
</dbReference>
<protein>
    <submittedName>
        <fullName evidence="2">Possible activator of photopigment and puc with BLUF domain</fullName>
    </submittedName>
</protein>
<dbReference type="Pfam" id="PF04940">
    <property type="entry name" value="BLUF"/>
    <property type="match status" value="1"/>
</dbReference>
<evidence type="ECO:0000313" key="2">
    <source>
        <dbReference type="EMBL" id="EAU43093.1"/>
    </source>
</evidence>
<sequence length="144" mass="16567">MPESHYNSLHRLLYTSKSRFSCSEAHVPVEIKGIVAKSFEKNRHRDLTGVLLFINDTFIQVLEGPLSEIETAFEAICCDMRHGNLKLVDMTPVETRIFDEWSMAFVGFDVDPSHLRTNRDLQEVYTIVESDPEKALRQIRGLIN</sequence>
<dbReference type="STRING" id="217511.GCA_001463845_00688"/>
<evidence type="ECO:0000259" key="1">
    <source>
        <dbReference type="PROSITE" id="PS50925"/>
    </source>
</evidence>
<dbReference type="HOGENOM" id="CLU_097099_2_1_5"/>
<name>Q0G5H1_9HYPH</name>
<dbReference type="SUPFAM" id="SSF54975">
    <property type="entry name" value="Acylphosphatase/BLUF domain-like"/>
    <property type="match status" value="1"/>
</dbReference>
<evidence type="ECO:0000313" key="3">
    <source>
        <dbReference type="Proteomes" id="UP000004310"/>
    </source>
</evidence>
<reference evidence="2 3" key="1">
    <citation type="journal article" date="2010" name="J. Bacteriol.">
        <title>Genome sequence of Fulvimarina pelagi HTCC2506T, a Mn(II)-oxidizing alphaproteobacterium possessing an aerobic anoxygenic photosynthetic gene cluster and Xanthorhodopsin.</title>
        <authorList>
            <person name="Kang I."/>
            <person name="Oh H.M."/>
            <person name="Lim S.I."/>
            <person name="Ferriera S."/>
            <person name="Giovannoni S.J."/>
            <person name="Cho J.C."/>
        </authorList>
    </citation>
    <scope>NUCLEOTIDE SEQUENCE [LARGE SCALE GENOMIC DNA]</scope>
    <source>
        <strain evidence="2 3">HTCC2506</strain>
    </source>
</reference>
<dbReference type="InterPro" id="IPR007024">
    <property type="entry name" value="BLUF_domain"/>
</dbReference>
<comment type="caution">
    <text evidence="2">The sequence shown here is derived from an EMBL/GenBank/DDBJ whole genome shotgun (WGS) entry which is preliminary data.</text>
</comment>
<dbReference type="Proteomes" id="UP000004310">
    <property type="component" value="Unassembled WGS sequence"/>
</dbReference>
<feature type="domain" description="BLUF" evidence="1">
    <location>
        <begin position="9"/>
        <end position="104"/>
    </location>
</feature>
<dbReference type="AlphaFoldDB" id="Q0G5H1"/>
<dbReference type="PROSITE" id="PS50925">
    <property type="entry name" value="BLUF"/>
    <property type="match status" value="1"/>
</dbReference>
<proteinExistence type="predicted"/>